<dbReference type="PROSITE" id="PS50893">
    <property type="entry name" value="ABC_TRANSPORTER_2"/>
    <property type="match status" value="1"/>
</dbReference>
<comment type="caution">
    <text evidence="5">The sequence shown here is derived from an EMBL/GenBank/DDBJ whole genome shotgun (WGS) entry which is preliminary data.</text>
</comment>
<dbReference type="InterPro" id="IPR025302">
    <property type="entry name" value="DrrA1/2-like_C"/>
</dbReference>
<dbReference type="InterPro" id="IPR027417">
    <property type="entry name" value="P-loop_NTPase"/>
</dbReference>
<evidence type="ECO:0000313" key="5">
    <source>
        <dbReference type="EMBL" id="KGH42056.1"/>
    </source>
</evidence>
<keyword evidence="3 5" id="KW-0067">ATP-binding</keyword>
<evidence type="ECO:0000256" key="1">
    <source>
        <dbReference type="ARBA" id="ARBA00022448"/>
    </source>
</evidence>
<reference evidence="5 6" key="1">
    <citation type="journal article" date="2014" name="Genome Announc.">
        <title>Draft Genome Sequence of Lactobacillus plantarum CMPG5300, a Human Vaginal Isolate.</title>
        <authorList>
            <person name="Malik S."/>
            <person name="Siezen R.J."/>
            <person name="Renckens B."/>
            <person name="Vaneechoutte M."/>
            <person name="Vanderleyden J."/>
            <person name="Lebeer S."/>
        </authorList>
    </citation>
    <scope>NUCLEOTIDE SEQUENCE [LARGE SCALE GENOMIC DNA]</scope>
    <source>
        <strain evidence="5 6">CMPG5300</strain>
    </source>
</reference>
<dbReference type="Pfam" id="PF00005">
    <property type="entry name" value="ABC_tran"/>
    <property type="match status" value="1"/>
</dbReference>
<feature type="domain" description="ABC transporter" evidence="4">
    <location>
        <begin position="41"/>
        <end position="271"/>
    </location>
</feature>
<dbReference type="EMBL" id="AXZV01000014">
    <property type="protein sequence ID" value="KGH42056.1"/>
    <property type="molecule type" value="Genomic_DNA"/>
</dbReference>
<gene>
    <name evidence="5" type="ORF">CMPG5300_2305</name>
</gene>
<dbReference type="InterPro" id="IPR051782">
    <property type="entry name" value="ABC_Transporter_VariousFunc"/>
</dbReference>
<accession>A0AAW3FLS1</accession>
<protein>
    <submittedName>
        <fullName evidence="5">ABC transporter, ATP-binding protein</fullName>
    </submittedName>
</protein>
<dbReference type="SUPFAM" id="SSF52540">
    <property type="entry name" value="P-loop containing nucleoside triphosphate hydrolases"/>
    <property type="match status" value="1"/>
</dbReference>
<dbReference type="GO" id="GO:0016887">
    <property type="term" value="F:ATP hydrolysis activity"/>
    <property type="evidence" value="ECO:0007669"/>
    <property type="project" value="InterPro"/>
</dbReference>
<dbReference type="GO" id="GO:0005524">
    <property type="term" value="F:ATP binding"/>
    <property type="evidence" value="ECO:0007669"/>
    <property type="project" value="UniProtKB-KW"/>
</dbReference>
<dbReference type="Gene3D" id="3.40.50.300">
    <property type="entry name" value="P-loop containing nucleotide triphosphate hydrolases"/>
    <property type="match status" value="1"/>
</dbReference>
<organism evidence="5 6">
    <name type="scientific">Lactiplantibacillus plantarum CMPG5300</name>
    <dbReference type="NCBI Taxonomy" id="1304889"/>
    <lineage>
        <taxon>Bacteria</taxon>
        <taxon>Bacillati</taxon>
        <taxon>Bacillota</taxon>
        <taxon>Bacilli</taxon>
        <taxon>Lactobacillales</taxon>
        <taxon>Lactobacillaceae</taxon>
        <taxon>Lactiplantibacillus</taxon>
    </lineage>
</organism>
<keyword evidence="1" id="KW-0813">Transport</keyword>
<evidence type="ECO:0000256" key="3">
    <source>
        <dbReference type="ARBA" id="ARBA00022840"/>
    </source>
</evidence>
<evidence type="ECO:0000313" key="6">
    <source>
        <dbReference type="Proteomes" id="UP000029801"/>
    </source>
</evidence>
<proteinExistence type="predicted"/>
<dbReference type="PROSITE" id="PS00211">
    <property type="entry name" value="ABC_TRANSPORTER_1"/>
    <property type="match status" value="1"/>
</dbReference>
<dbReference type="Pfam" id="PF13732">
    <property type="entry name" value="DrrA1-3_C"/>
    <property type="match status" value="1"/>
</dbReference>
<dbReference type="InterPro" id="IPR003439">
    <property type="entry name" value="ABC_transporter-like_ATP-bd"/>
</dbReference>
<name>A0AAW3FLS1_LACPN</name>
<keyword evidence="2" id="KW-0547">Nucleotide-binding</keyword>
<dbReference type="PANTHER" id="PTHR42939">
    <property type="entry name" value="ABC TRANSPORTER ATP-BINDING PROTEIN ALBC-RELATED"/>
    <property type="match status" value="1"/>
</dbReference>
<dbReference type="AlphaFoldDB" id="A0AAW3FLS1"/>
<dbReference type="SMART" id="SM00382">
    <property type="entry name" value="AAA"/>
    <property type="match status" value="1"/>
</dbReference>
<evidence type="ECO:0000256" key="2">
    <source>
        <dbReference type="ARBA" id="ARBA00022741"/>
    </source>
</evidence>
<dbReference type="PANTHER" id="PTHR42939:SF1">
    <property type="entry name" value="ABC TRANSPORTER ATP-BINDING PROTEIN ALBC-RELATED"/>
    <property type="match status" value="1"/>
</dbReference>
<sequence>MHLTLTQTTINQQTYWLGTTPTGLAFVGRANGPRDEWQAFFKSANIHYDQQANQQACQELNDVSFDVHDGEIMGLIGQNGAGKSTTFHSILNFLSFDGQITWNGQPLTADDYDQIGYLPEERSLMSKLTITQQIVYLARLKNQPARVTKGKIAAWMKRFAVKGQPTDKIDKLSKGNQQKVQLICTLIHDPKLIILDEPFSGLDPVNADLLKQAILDAKQRGAAIIFSSHDMSNVEAICDSLVMLRNGEAVLKGTVEDVRAQFGRTRLFLTTDWSQAQLADLPGVTTVTQQGARRFRLELADASVGPAIFDQVTAGHYIEEFSQQPPTLDEIFRTEAGGVNHE</sequence>
<dbReference type="Proteomes" id="UP000029801">
    <property type="component" value="Chromosome"/>
</dbReference>
<evidence type="ECO:0000259" key="4">
    <source>
        <dbReference type="PROSITE" id="PS50893"/>
    </source>
</evidence>
<dbReference type="InterPro" id="IPR003593">
    <property type="entry name" value="AAA+_ATPase"/>
</dbReference>
<dbReference type="InterPro" id="IPR017871">
    <property type="entry name" value="ABC_transporter-like_CS"/>
</dbReference>
<dbReference type="RefSeq" id="WP_225871396.1">
    <property type="nucleotide sequence ID" value="NZ_CM002918.1"/>
</dbReference>